<protein>
    <submittedName>
        <fullName evidence="1">Uncharacterized protein</fullName>
    </submittedName>
</protein>
<dbReference type="EMBL" id="VJMJ01000247">
    <property type="protein sequence ID" value="KAF0725235.1"/>
    <property type="molecule type" value="Genomic_DNA"/>
</dbReference>
<dbReference type="VEuPathDB" id="FungiDB:AeMF1_001627"/>
<evidence type="ECO:0000313" key="2">
    <source>
        <dbReference type="Proteomes" id="UP000481153"/>
    </source>
</evidence>
<dbReference type="PANTHER" id="PTHR46586:SF3">
    <property type="entry name" value="ANKYRIN REPEAT-CONTAINING PROTEIN"/>
    <property type="match status" value="1"/>
</dbReference>
<gene>
    <name evidence="1" type="ORF">Ae201684_016252</name>
</gene>
<dbReference type="PANTHER" id="PTHR46586">
    <property type="entry name" value="ANKYRIN REPEAT-CONTAINING PROTEIN"/>
    <property type="match status" value="1"/>
</dbReference>
<organism evidence="1 2">
    <name type="scientific">Aphanomyces euteiches</name>
    <dbReference type="NCBI Taxonomy" id="100861"/>
    <lineage>
        <taxon>Eukaryota</taxon>
        <taxon>Sar</taxon>
        <taxon>Stramenopiles</taxon>
        <taxon>Oomycota</taxon>
        <taxon>Saprolegniomycetes</taxon>
        <taxon>Saprolegniales</taxon>
        <taxon>Verrucalvaceae</taxon>
        <taxon>Aphanomyces</taxon>
    </lineage>
</organism>
<proteinExistence type="predicted"/>
<dbReference type="SUPFAM" id="SSF48403">
    <property type="entry name" value="Ankyrin repeat"/>
    <property type="match status" value="1"/>
</dbReference>
<comment type="caution">
    <text evidence="1">The sequence shown here is derived from an EMBL/GenBank/DDBJ whole genome shotgun (WGS) entry which is preliminary data.</text>
</comment>
<dbReference type="InterPro" id="IPR052050">
    <property type="entry name" value="SecEffector_AnkRepeat"/>
</dbReference>
<dbReference type="Gene3D" id="1.25.40.20">
    <property type="entry name" value="Ankyrin repeat-containing domain"/>
    <property type="match status" value="1"/>
</dbReference>
<evidence type="ECO:0000313" key="1">
    <source>
        <dbReference type="EMBL" id="KAF0725235.1"/>
    </source>
</evidence>
<name>A0A6G0WD69_9STRA</name>
<dbReference type="AlphaFoldDB" id="A0A6G0WD69"/>
<dbReference type="InterPro" id="IPR036770">
    <property type="entry name" value="Ankyrin_rpt-contain_sf"/>
</dbReference>
<reference evidence="1 2" key="1">
    <citation type="submission" date="2019-07" db="EMBL/GenBank/DDBJ databases">
        <title>Genomics analysis of Aphanomyces spp. identifies a new class of oomycete effector associated with host adaptation.</title>
        <authorList>
            <person name="Gaulin E."/>
        </authorList>
    </citation>
    <scope>NUCLEOTIDE SEQUENCE [LARGE SCALE GENOMIC DNA]</scope>
    <source>
        <strain evidence="1 2">ATCC 201684</strain>
    </source>
</reference>
<dbReference type="Proteomes" id="UP000481153">
    <property type="component" value="Unassembled WGS sequence"/>
</dbReference>
<sequence>MAAPVVAQSRELLGVIFVYQHGIPEDMLPFLHLPSSLHPSERDIRLYQTALSPWYLRFPLSRLHLLFALVPRMRSIVAQEAISSGNMTLLCHLHKMDDLATFPVPLIDTAARFNQVDILSFLQRIPNYDRHGYTIKAAFDAALFGHLECVQFLVHNDLVRFEMLRLTMEHAARGGHLHIITWLLESPAALANMPIDWMRIINAASIGGHFEIVKFACIRLEVDSPCYRQAMWNAARHCHFPLVEFLMARQDKSIDAAEIYRRSVKLYLDNSPPGAPAPSTMIHDREFVQVQRGNNNH</sequence>
<keyword evidence="2" id="KW-1185">Reference proteome</keyword>
<accession>A0A6G0WD69</accession>